<comment type="caution">
    <text evidence="3">The sequence shown here is derived from an EMBL/GenBank/DDBJ whole genome shotgun (WGS) entry which is preliminary data.</text>
</comment>
<keyword evidence="2" id="KW-0677">Repeat</keyword>
<dbReference type="SUPFAM" id="SSF52075">
    <property type="entry name" value="Outer arm dynein light chain 1"/>
    <property type="match status" value="1"/>
</dbReference>
<dbReference type="Gene3D" id="3.80.10.10">
    <property type="entry name" value="Ribonuclease Inhibitor"/>
    <property type="match status" value="2"/>
</dbReference>
<dbReference type="InterPro" id="IPR001611">
    <property type="entry name" value="Leu-rich_rpt"/>
</dbReference>
<dbReference type="InterPro" id="IPR050333">
    <property type="entry name" value="SLRP"/>
</dbReference>
<dbReference type="PANTHER" id="PTHR45712:SF22">
    <property type="entry name" value="INSULIN-LIKE GROWTH FACTOR-BINDING PROTEIN COMPLEX ACID LABILE SUBUNIT"/>
    <property type="match status" value="1"/>
</dbReference>
<dbReference type="GeneID" id="93649207"/>
<dbReference type="PROSITE" id="PS51450">
    <property type="entry name" value="LRR"/>
    <property type="match status" value="2"/>
</dbReference>
<sequence>MSESHTIALDGYQWDVLLKVLTFTGVNNIVQLLAPDNRVFLNSNQNLKRAIECVIGNETGVQYNNRIDRYSFLHMYLRTPNCIDKSRLKFLASEAEFVTLYNYCASESLPQTLNIAYYMWTSNDLMNFRELVTKLRTSEIQLNIELEFDPAFPYDFDGEQFMESFSVVENQTKSLVIDGCKRYFVMDLERFSNMENLSLYSCPIAFIQNLGDSKLRSLVYEFDNSIDTDQLLDALPSTLKTLQTSSEALYLIAPKVRDRELGLPKLETIKFCDGRGSDLLDSLEFLKFACSASTKCIELKSHVRIPHISNSVTSILENASQEGMELSSLSLAFGLTAPLNVYPKTSLTLTNMENPDILTDLQYPPTLKRLDLSNNSIEEISPILQVIPLDLEFLSFEHNPISWSTCIPNFSKFAKLNYLRLMNTHIGKHFSRFQFPDSLEILSLEVNQIGSIDQVKFPKSLVNLGIGSNKIRVVYKPRLPPTIQTIHFTENNISKVDLSTNHIGQPLRLKTLYLDYNKISSLSNVKLPSTLINLNFDNCQIQTLSNIEFGKTIEELSFSGCEIKELRNVTFESESRLKYLCLSGNALRSLDITPPQSVTNINLSLNKFTKIPIQLANLKNLKYLNLAQNKLRTANYSFQTSSIAVLDLSYNSIRNVQLSFPKNTETCLRSINLCSNEISDLFMKSIGHDPSRGTLHNQLFEIDLSLISFNATKLIDLEQEMPSSAQCLWHSFDAESEFDDDSEDEYVPNLFSDRFLRRKRSDVPSMT</sequence>
<dbReference type="SMART" id="SM00365">
    <property type="entry name" value="LRR_SD22"/>
    <property type="match status" value="7"/>
</dbReference>
<dbReference type="Proteomes" id="UP000669133">
    <property type="component" value="Unassembled WGS sequence"/>
</dbReference>
<evidence type="ECO:0000313" key="4">
    <source>
        <dbReference type="Proteomes" id="UP000669133"/>
    </source>
</evidence>
<protein>
    <submittedName>
        <fullName evidence="3">Uncharacterized protein</fullName>
    </submittedName>
</protein>
<dbReference type="RefSeq" id="XP_067550603.1">
    <property type="nucleotide sequence ID" value="XM_067694957.1"/>
</dbReference>
<dbReference type="AlphaFoldDB" id="A0A8H7ZLA5"/>
<organism evidence="3 4">
    <name type="scientific">Candida metapsilosis</name>
    <dbReference type="NCBI Taxonomy" id="273372"/>
    <lineage>
        <taxon>Eukaryota</taxon>
        <taxon>Fungi</taxon>
        <taxon>Dikarya</taxon>
        <taxon>Ascomycota</taxon>
        <taxon>Saccharomycotina</taxon>
        <taxon>Pichiomycetes</taxon>
        <taxon>Debaryomycetaceae</taxon>
        <taxon>Candida/Lodderomyces clade</taxon>
        <taxon>Candida</taxon>
    </lineage>
</organism>
<reference evidence="3 4" key="1">
    <citation type="submission" date="2020-12" db="EMBL/GenBank/DDBJ databases">
        <title>Effect of drift, selection, and recombination on the evolution of hybrid genomes in Candida yeast pathogens.</title>
        <authorList>
            <person name="Mixao V."/>
            <person name="Ksiezopolska E."/>
            <person name="Saus E."/>
            <person name="Boekhout T."/>
            <person name="Gacser A."/>
            <person name="Gabaldon T."/>
        </authorList>
    </citation>
    <scope>NUCLEOTIDE SEQUENCE [LARGE SCALE GENOMIC DNA]</scope>
    <source>
        <strain evidence="3 4">BP57</strain>
    </source>
</reference>
<dbReference type="Pfam" id="PF00560">
    <property type="entry name" value="LRR_1"/>
    <property type="match status" value="1"/>
</dbReference>
<keyword evidence="4" id="KW-1185">Reference proteome</keyword>
<gene>
    <name evidence="3" type="ORF">I9W82_000578</name>
</gene>
<name>A0A8H7ZLA5_9ASCO</name>
<evidence type="ECO:0000313" key="3">
    <source>
        <dbReference type="EMBL" id="KAG5421487.1"/>
    </source>
</evidence>
<evidence type="ECO:0000256" key="2">
    <source>
        <dbReference type="ARBA" id="ARBA00022737"/>
    </source>
</evidence>
<proteinExistence type="predicted"/>
<dbReference type="OrthoDB" id="4090081at2759"/>
<evidence type="ECO:0000256" key="1">
    <source>
        <dbReference type="ARBA" id="ARBA00022614"/>
    </source>
</evidence>
<dbReference type="SUPFAM" id="SSF52058">
    <property type="entry name" value="L domain-like"/>
    <property type="match status" value="1"/>
</dbReference>
<accession>A0A8H7ZLA5</accession>
<dbReference type="PANTHER" id="PTHR45712">
    <property type="entry name" value="AGAP008170-PA"/>
    <property type="match status" value="1"/>
</dbReference>
<keyword evidence="1" id="KW-0433">Leucine-rich repeat</keyword>
<dbReference type="InterPro" id="IPR032675">
    <property type="entry name" value="LRR_dom_sf"/>
</dbReference>
<dbReference type="EMBL" id="JAEOAQ010000001">
    <property type="protein sequence ID" value="KAG5421487.1"/>
    <property type="molecule type" value="Genomic_DNA"/>
</dbReference>